<dbReference type="EMBL" id="FSSB01000007">
    <property type="protein sequence ID" value="SIO93181.1"/>
    <property type="molecule type" value="Genomic_DNA"/>
</dbReference>
<dbReference type="Gene3D" id="3.20.20.70">
    <property type="entry name" value="Aldolase class I"/>
    <property type="match status" value="2"/>
</dbReference>
<evidence type="ECO:0000256" key="4">
    <source>
        <dbReference type="ARBA" id="ARBA00009716"/>
    </source>
</evidence>
<keyword evidence="10" id="KW-0274">FAD</keyword>
<evidence type="ECO:0000256" key="9">
    <source>
        <dbReference type="ARBA" id="ARBA00022723"/>
    </source>
</evidence>
<name>A0A1N6M1B3_9VIBR</name>
<dbReference type="PANTHER" id="PTHR11938">
    <property type="entry name" value="FAD NADPH DEHYDROGENASE/OXIDOREDUCTASE"/>
    <property type="match status" value="1"/>
</dbReference>
<evidence type="ECO:0000256" key="8">
    <source>
        <dbReference type="ARBA" id="ARBA00022643"/>
    </source>
</evidence>
<evidence type="ECO:0000256" key="3">
    <source>
        <dbReference type="ARBA" id="ARBA00001974"/>
    </source>
</evidence>
<keyword evidence="9" id="KW-0479">Metal-binding</keyword>
<accession>A0A1N6M1B3</accession>
<comment type="cofactor">
    <cofactor evidence="2">
        <name>[3Fe-4S] cluster</name>
        <dbReference type="ChEBI" id="CHEBI:21137"/>
    </cofactor>
</comment>
<reference evidence="22 23" key="1">
    <citation type="submission" date="2016-12" db="EMBL/GenBank/DDBJ databases">
        <authorList>
            <person name="Song W.-J."/>
            <person name="Kurnit D.M."/>
        </authorList>
    </citation>
    <scope>NUCLEOTIDE SEQUENCE [LARGE SCALE GENOMIC DNA]</scope>
    <source>
        <strain evidence="22 23">CECT 9026</strain>
    </source>
</reference>
<comment type="catalytic activity">
    <reaction evidence="18">
        <text>2 L-glutamate + NADP(+) = L-glutamine + 2-oxoglutarate + NADPH + H(+)</text>
        <dbReference type="Rhea" id="RHEA:15501"/>
        <dbReference type="ChEBI" id="CHEBI:15378"/>
        <dbReference type="ChEBI" id="CHEBI:16810"/>
        <dbReference type="ChEBI" id="CHEBI:29985"/>
        <dbReference type="ChEBI" id="CHEBI:57783"/>
        <dbReference type="ChEBI" id="CHEBI:58349"/>
        <dbReference type="ChEBI" id="CHEBI:58359"/>
        <dbReference type="EC" id="1.4.1.13"/>
    </reaction>
</comment>
<dbReference type="GO" id="GO:0019676">
    <property type="term" value="P:ammonia assimilation cycle"/>
    <property type="evidence" value="ECO:0007669"/>
    <property type="project" value="TreeGrafter"/>
</dbReference>
<keyword evidence="13" id="KW-0408">Iron</keyword>
<evidence type="ECO:0000256" key="2">
    <source>
        <dbReference type="ARBA" id="ARBA00001927"/>
    </source>
</evidence>
<dbReference type="PROSITE" id="PS51278">
    <property type="entry name" value="GATASE_TYPE_2"/>
    <property type="match status" value="1"/>
</dbReference>
<dbReference type="InterPro" id="IPR036485">
    <property type="entry name" value="Glu_synth_asu_C_sf"/>
</dbReference>
<dbReference type="CDD" id="cd00982">
    <property type="entry name" value="gltB_C"/>
    <property type="match status" value="1"/>
</dbReference>
<keyword evidence="8" id="KW-0288">FMN</keyword>
<dbReference type="SUPFAM" id="SSF56235">
    <property type="entry name" value="N-terminal nucleophile aminohydrolases (Ntn hydrolases)"/>
    <property type="match status" value="1"/>
</dbReference>
<evidence type="ECO:0000256" key="17">
    <source>
        <dbReference type="ARBA" id="ARBA00037898"/>
    </source>
</evidence>
<evidence type="ECO:0000256" key="19">
    <source>
        <dbReference type="ARBA" id="ARBA00072108"/>
    </source>
</evidence>
<dbReference type="SUPFAM" id="SSF51395">
    <property type="entry name" value="FMN-linked oxidoreductases"/>
    <property type="match status" value="1"/>
</dbReference>
<dbReference type="GO" id="GO:0004355">
    <property type="term" value="F:glutamate synthase (NADPH) activity"/>
    <property type="evidence" value="ECO:0007669"/>
    <property type="project" value="UniProtKB-EC"/>
</dbReference>
<evidence type="ECO:0000256" key="20">
    <source>
        <dbReference type="ARBA" id="ARBA00079921"/>
    </source>
</evidence>
<evidence type="ECO:0000256" key="15">
    <source>
        <dbReference type="ARBA" id="ARBA00023164"/>
    </source>
</evidence>
<dbReference type="OrthoDB" id="9758182at2"/>
<evidence type="ECO:0000256" key="6">
    <source>
        <dbReference type="ARBA" id="ARBA00022605"/>
    </source>
</evidence>
<evidence type="ECO:0000256" key="18">
    <source>
        <dbReference type="ARBA" id="ARBA00048151"/>
    </source>
</evidence>
<evidence type="ECO:0000256" key="16">
    <source>
        <dbReference type="ARBA" id="ARBA00023291"/>
    </source>
</evidence>
<dbReference type="FunFam" id="3.20.20.70:FF:000031">
    <property type="entry name" value="Glutamate synthase 1 [NADH]"/>
    <property type="match status" value="1"/>
</dbReference>
<evidence type="ECO:0000256" key="10">
    <source>
        <dbReference type="ARBA" id="ARBA00022827"/>
    </source>
</evidence>
<dbReference type="CDD" id="cd02808">
    <property type="entry name" value="GltS_FMN"/>
    <property type="match status" value="1"/>
</dbReference>
<protein>
    <recommendedName>
        <fullName evidence="19">Glutamate synthase [NADPH] large chain</fullName>
        <ecNumber evidence="5">1.4.1.13</ecNumber>
    </recommendedName>
    <alternativeName>
        <fullName evidence="20">Glutamate synthase subunit alpha</fullName>
    </alternativeName>
</protein>
<dbReference type="GO" id="GO:0051538">
    <property type="term" value="F:3 iron, 4 sulfur cluster binding"/>
    <property type="evidence" value="ECO:0007669"/>
    <property type="project" value="UniProtKB-KW"/>
</dbReference>
<dbReference type="GO" id="GO:0046872">
    <property type="term" value="F:metal ion binding"/>
    <property type="evidence" value="ECO:0007669"/>
    <property type="project" value="UniProtKB-KW"/>
</dbReference>
<dbReference type="SUPFAM" id="SSF69336">
    <property type="entry name" value="Alpha subunit of glutamate synthase, C-terminal domain"/>
    <property type="match status" value="1"/>
</dbReference>
<keyword evidence="12 22" id="KW-0560">Oxidoreductase</keyword>
<evidence type="ECO:0000256" key="5">
    <source>
        <dbReference type="ARBA" id="ARBA00012079"/>
    </source>
</evidence>
<keyword evidence="11" id="KW-0315">Glutamine amidotransferase</keyword>
<evidence type="ECO:0000256" key="13">
    <source>
        <dbReference type="ARBA" id="ARBA00023004"/>
    </source>
</evidence>
<evidence type="ECO:0000313" key="23">
    <source>
        <dbReference type="Proteomes" id="UP000184774"/>
    </source>
</evidence>
<dbReference type="InterPro" id="IPR013785">
    <property type="entry name" value="Aldolase_TIM"/>
</dbReference>
<evidence type="ECO:0000313" key="22">
    <source>
        <dbReference type="EMBL" id="SIO93181.1"/>
    </source>
</evidence>
<dbReference type="FunFam" id="2.160.20.60:FF:000001">
    <property type="entry name" value="Glutamate synthase, large subunit"/>
    <property type="match status" value="1"/>
</dbReference>
<evidence type="ECO:0000256" key="14">
    <source>
        <dbReference type="ARBA" id="ARBA00023014"/>
    </source>
</evidence>
<evidence type="ECO:0000256" key="1">
    <source>
        <dbReference type="ARBA" id="ARBA00001917"/>
    </source>
</evidence>
<dbReference type="RefSeq" id="WP_074371780.1">
    <property type="nucleotide sequence ID" value="NZ_AP024907.1"/>
</dbReference>
<dbReference type="NCBIfam" id="NF008730">
    <property type="entry name" value="PRK11750.1"/>
    <property type="match status" value="1"/>
</dbReference>
<dbReference type="Gene3D" id="2.160.20.60">
    <property type="entry name" value="Glutamate synthase, alpha subunit, C-terminal domain"/>
    <property type="match status" value="1"/>
</dbReference>
<keyword evidence="6" id="KW-0028">Amino-acid biosynthesis</keyword>
<evidence type="ECO:0000256" key="7">
    <source>
        <dbReference type="ARBA" id="ARBA00022630"/>
    </source>
</evidence>
<keyword evidence="7" id="KW-0285">Flavoprotein</keyword>
<dbReference type="Pfam" id="PF01645">
    <property type="entry name" value="Glu_synthase"/>
    <property type="match status" value="1"/>
</dbReference>
<dbReference type="CDD" id="cd00713">
    <property type="entry name" value="GltS"/>
    <property type="match status" value="1"/>
</dbReference>
<dbReference type="InterPro" id="IPR002932">
    <property type="entry name" value="Glu_synthdom"/>
</dbReference>
<gene>
    <name evidence="22" type="primary">gltB_1</name>
    <name evidence="22" type="ORF">VSP9026_00831</name>
</gene>
<dbReference type="Proteomes" id="UP000184774">
    <property type="component" value="Unassembled WGS sequence"/>
</dbReference>
<dbReference type="Pfam" id="PF01493">
    <property type="entry name" value="GXGXG"/>
    <property type="match status" value="1"/>
</dbReference>
<dbReference type="InterPro" id="IPR002489">
    <property type="entry name" value="Glu_synth_asu_C"/>
</dbReference>
<dbReference type="FunFam" id="3.60.20.10:FF:000001">
    <property type="entry name" value="Glutamate synthase, large subunit"/>
    <property type="match status" value="1"/>
</dbReference>
<keyword evidence="14" id="KW-0411">Iron-sulfur</keyword>
<dbReference type="EC" id="1.4.1.13" evidence="5"/>
<keyword evidence="16" id="KW-0003">3Fe-4S</keyword>
<comment type="cofactor">
    <cofactor evidence="3">
        <name>FAD</name>
        <dbReference type="ChEBI" id="CHEBI:57692"/>
    </cofactor>
</comment>
<organism evidence="22 23">
    <name type="scientific">Vibrio spartinae</name>
    <dbReference type="NCBI Taxonomy" id="1918945"/>
    <lineage>
        <taxon>Bacteria</taxon>
        <taxon>Pseudomonadati</taxon>
        <taxon>Pseudomonadota</taxon>
        <taxon>Gammaproteobacteria</taxon>
        <taxon>Vibrionales</taxon>
        <taxon>Vibrionaceae</taxon>
        <taxon>Vibrio</taxon>
    </lineage>
</organism>
<comment type="similarity">
    <text evidence="4">Belongs to the glutamate synthase family.</text>
</comment>
<proteinExistence type="inferred from homology"/>
<sequence length="1510" mass="167158">MLNSSGLYTPELEHDACGIGFVAHLKNRKSHQVVTQALDMLARMEHRGGQGCDPCSGDGAGILLQKPHEFLLEETVKLGIRLPSFDQYGVGVVLFPQDEYKRGQCRDILERNAKRLDLEILGYRILPTDNHMLGADPLSSEPQFEHVFISGGPGVTPEELERKLYVLRNYTVRVCLESISNIGDDFYINSMSYKTLIYKGQLTTEQVPQYFLDLQNPTMVTALALVHSRFSTNTFPKWRLAQPFRYIAHNGEINTVRGNLNWMKAREAILESERFTQAEIDMLLPICQEDSSDSSNFDMVLELLVLSGRSLPHALMMMIPEAWQENKKMDAKRRAFYQYHANVMEPWDGPASVCFSDGVMVGATLDRNGLRPSRYTVTKDDFLIMASESGVVDIAADNIQYRGRLQPGKIFVADLEEGRIISDEEIKESIANAQPYEQWVQDNLLSLKSLPEAETGHNQPQPERLLHRQQAFGVSSEEVNQIILPLAQTGYEPLGSMGADWPLAVLSHQSQHLSHYFKQLFAQVTNPPIDPIRERMVMSLNTYLGKDQNLLSESPAHCRKVELESPVISNAELEKLRAIDNEHLQAKTLDIVFQASGEPGKLERALKRICQYAEDAVIDGYSIILLTDRAVNSNHAAIPGMLAVGAVHHHLIRKGLRAKCGIVIETGDARETHHFATLLGYGANAVNPYLVTETIVDLQLKNKLDPQANINTLFDNYRKGVNGGLLKIFSKMGISTLQSYHGAQIFEALGISKAVVDRYFTGTVTRIQGLTLDDIAKEVLIRHRLGYPLREIPLQVLDVGGVYQWKQRGEQHLFNPETIHLLQQSTRHQDYAQFKAYAEAVDRQGDKAVTLRSQLEMVKNPAGQITLDDVEPIESIVRRFASGAMSFGSISYEAHATLAVAMNRLGAKSNSGEGGEDPIRFEKKENGDWERSAIKQVASGRFGVTAYYLTNADELQIKMAQGAKPGEGGQLPGDKVDDWIGATRHSTPGVGLISPPPHHDIYSIEDLAQLIFDLKNANRAGRVNVKLVSEAGVGTIASGVAKAKADVVLIAGYDGGTGASPISSIRHTGLPWELGLAETHQTLLKNGLRNRIVVQADGQMKTPRDLAIATLLGAEEWGVATAALVVEGCIMMRKCHKNTCPVGIATQNKTLRERFDGRVEDVVTFFRYMAQGLREIMAELGFRTIDDMVGQAHKLKVRSDTEHWKYHNLDLSPLLYMESPRSDDGIFCQTTQNHALENILDRQLIQIAQPALTQGKAVQAAFPIRNTDRSTGTMLSNEISKVYRDQGLPQLMQVKFTGSAGQSFGAFLSPGVQFEVEGDANDYWGKGLSGGTLILYPNHNTSLVPEENIVVGNVCFYGATSGESYIRGKAGERFCVRNSGARVVVEGIGDHGCEYMTGGVAVILGSTGRNFAAGMSGGVAYVWDTDGDFQNKLNAELVDLDPLDQEDIDLLETMLNNHIRFTGSEVALRFMDNFEQNLQSLVKVMPRDYKAVLQKQQAAQQVPTTEAEAV</sequence>
<dbReference type="FunFam" id="3.20.20.70:FF:000053">
    <property type="entry name" value="Glutamate synthase large subunit"/>
    <property type="match status" value="1"/>
</dbReference>
<feature type="domain" description="Glutamine amidotransferase type-2" evidence="21">
    <location>
        <begin position="17"/>
        <end position="416"/>
    </location>
</feature>
<comment type="cofactor">
    <cofactor evidence="1">
        <name>FMN</name>
        <dbReference type="ChEBI" id="CHEBI:58210"/>
    </cofactor>
</comment>
<dbReference type="InterPro" id="IPR017932">
    <property type="entry name" value="GATase_2_dom"/>
</dbReference>
<keyword evidence="15" id="KW-0314">Glutamate biosynthesis</keyword>
<dbReference type="Pfam" id="PF04898">
    <property type="entry name" value="Glu_syn_central"/>
    <property type="match status" value="1"/>
</dbReference>
<dbReference type="Gene3D" id="3.60.20.10">
    <property type="entry name" value="Glutamine Phosphoribosylpyrophosphate, subunit 1, domain 1"/>
    <property type="match status" value="1"/>
</dbReference>
<dbReference type="InterPro" id="IPR050711">
    <property type="entry name" value="ET-N_metabolism_enzyme"/>
</dbReference>
<dbReference type="Pfam" id="PF00310">
    <property type="entry name" value="GATase_2"/>
    <property type="match status" value="1"/>
</dbReference>
<evidence type="ECO:0000259" key="21">
    <source>
        <dbReference type="PROSITE" id="PS51278"/>
    </source>
</evidence>
<dbReference type="PANTHER" id="PTHR11938:SF133">
    <property type="entry name" value="GLUTAMATE SYNTHASE (NADH)"/>
    <property type="match status" value="1"/>
</dbReference>
<dbReference type="InterPro" id="IPR029055">
    <property type="entry name" value="Ntn_hydrolases_N"/>
</dbReference>
<evidence type="ECO:0000256" key="12">
    <source>
        <dbReference type="ARBA" id="ARBA00023002"/>
    </source>
</evidence>
<dbReference type="GO" id="GO:0006537">
    <property type="term" value="P:glutamate biosynthetic process"/>
    <property type="evidence" value="ECO:0007669"/>
    <property type="project" value="UniProtKB-KW"/>
</dbReference>
<comment type="pathway">
    <text evidence="17">Amino-acid biosynthesis; L-glutamate biosynthesis via GLT pathway; L-glutamate from 2-oxoglutarate and L-glutamine (NADP(+) route): step 1/1.</text>
</comment>
<dbReference type="InterPro" id="IPR006982">
    <property type="entry name" value="Glu_synth_centr_N"/>
</dbReference>
<evidence type="ECO:0000256" key="11">
    <source>
        <dbReference type="ARBA" id="ARBA00022962"/>
    </source>
</evidence>